<dbReference type="GO" id="GO:0000160">
    <property type="term" value="P:phosphorelay signal transduction system"/>
    <property type="evidence" value="ECO:0007669"/>
    <property type="project" value="UniProtKB-KW"/>
</dbReference>
<name>A0A2K9ZHG0_RHILE</name>
<feature type="region of interest" description="Disordered" evidence="6">
    <location>
        <begin position="205"/>
        <end position="240"/>
    </location>
</feature>
<dbReference type="SUPFAM" id="SSF52540">
    <property type="entry name" value="P-loop containing nucleoside triphosphate hydrolases"/>
    <property type="match status" value="1"/>
</dbReference>
<dbReference type="FunFam" id="3.40.50.300:FF:000006">
    <property type="entry name" value="DNA-binding transcriptional regulator NtrC"/>
    <property type="match status" value="1"/>
</dbReference>
<evidence type="ECO:0000256" key="3">
    <source>
        <dbReference type="ARBA" id="ARBA00023012"/>
    </source>
</evidence>
<dbReference type="PANTHER" id="PTHR32071:SF117">
    <property type="entry name" value="PTS-DEPENDENT DIHYDROXYACETONE KINASE OPERON REGULATORY PROTEIN-RELATED"/>
    <property type="match status" value="1"/>
</dbReference>
<sequence length="240" mass="26293">MRIEVKPASEALKKVISDRRRSQSQSFGFDRIVHRGDSPLVGPITLARRAARYDVSVLITGASGTGKELLARAIHQESARAEKSFVVENCGALPDDLLESELFGCKKGAYTGAYQDRIGLFELADSGTIFLDEIGETSPAFKVKLLRVLQEGGIRPLGALRPRKVNVRVISATNRNLLAEVAAGRFRRDLITGSRPFRSTCRRSRTGWRTFPRSQRGSLHRSTSRSTGKSPASTPGHSTS</sequence>
<feature type="domain" description="Sigma-54 factor interaction" evidence="7">
    <location>
        <begin position="46"/>
        <end position="191"/>
    </location>
</feature>
<keyword evidence="3" id="KW-0902">Two-component regulatory system</keyword>
<proteinExistence type="predicted"/>
<dbReference type="GO" id="GO:0006355">
    <property type="term" value="P:regulation of DNA-templated transcription"/>
    <property type="evidence" value="ECO:0007669"/>
    <property type="project" value="InterPro"/>
</dbReference>
<geneLocation type="plasmid" evidence="9">
    <name>prln3</name>
</geneLocation>
<dbReference type="GO" id="GO:0005524">
    <property type="term" value="F:ATP binding"/>
    <property type="evidence" value="ECO:0007669"/>
    <property type="project" value="UniProtKB-KW"/>
</dbReference>
<dbReference type="InterPro" id="IPR003593">
    <property type="entry name" value="AAA+_ATPase"/>
</dbReference>
<evidence type="ECO:0000256" key="6">
    <source>
        <dbReference type="SAM" id="MobiDB-lite"/>
    </source>
</evidence>
<keyword evidence="1" id="KW-0547">Nucleotide-binding</keyword>
<dbReference type="Gene3D" id="3.40.50.300">
    <property type="entry name" value="P-loop containing nucleotide triphosphate hydrolases"/>
    <property type="match status" value="1"/>
</dbReference>
<evidence type="ECO:0000256" key="2">
    <source>
        <dbReference type="ARBA" id="ARBA00022840"/>
    </source>
</evidence>
<gene>
    <name evidence="8" type="ORF">CUJ84_pRLN3000509</name>
</gene>
<evidence type="ECO:0000259" key="7">
    <source>
        <dbReference type="PROSITE" id="PS50045"/>
    </source>
</evidence>
<evidence type="ECO:0000313" key="9">
    <source>
        <dbReference type="Proteomes" id="UP000238523"/>
    </source>
</evidence>
<protein>
    <recommendedName>
        <fullName evidence="7">Sigma-54 factor interaction domain-containing protein</fullName>
    </recommendedName>
</protein>
<evidence type="ECO:0000256" key="4">
    <source>
        <dbReference type="ARBA" id="ARBA00023125"/>
    </source>
</evidence>
<dbReference type="InterPro" id="IPR002078">
    <property type="entry name" value="Sigma_54_int"/>
</dbReference>
<dbReference type="Pfam" id="PF00158">
    <property type="entry name" value="Sigma54_activat"/>
    <property type="match status" value="1"/>
</dbReference>
<dbReference type="SMART" id="SM00382">
    <property type="entry name" value="AAA"/>
    <property type="match status" value="1"/>
</dbReference>
<dbReference type="AlphaFoldDB" id="A0A2K9ZHG0"/>
<dbReference type="EMBL" id="CP025015">
    <property type="protein sequence ID" value="AUW47620.1"/>
    <property type="molecule type" value="Genomic_DNA"/>
</dbReference>
<organism evidence="8 9">
    <name type="scientific">Rhizobium leguminosarum</name>
    <dbReference type="NCBI Taxonomy" id="384"/>
    <lineage>
        <taxon>Bacteria</taxon>
        <taxon>Pseudomonadati</taxon>
        <taxon>Pseudomonadota</taxon>
        <taxon>Alphaproteobacteria</taxon>
        <taxon>Hyphomicrobiales</taxon>
        <taxon>Rhizobiaceae</taxon>
        <taxon>Rhizobium/Agrobacterium group</taxon>
        <taxon>Rhizobium</taxon>
    </lineage>
</organism>
<evidence type="ECO:0000256" key="1">
    <source>
        <dbReference type="ARBA" id="ARBA00022741"/>
    </source>
</evidence>
<keyword evidence="4" id="KW-0238">DNA-binding</keyword>
<dbReference type="PANTHER" id="PTHR32071">
    <property type="entry name" value="TRANSCRIPTIONAL REGULATORY PROTEIN"/>
    <property type="match status" value="1"/>
</dbReference>
<dbReference type="PROSITE" id="PS50045">
    <property type="entry name" value="SIGMA54_INTERACT_4"/>
    <property type="match status" value="1"/>
</dbReference>
<keyword evidence="2" id="KW-0067">ATP-binding</keyword>
<dbReference type="CDD" id="cd00009">
    <property type="entry name" value="AAA"/>
    <property type="match status" value="1"/>
</dbReference>
<keyword evidence="8" id="KW-0614">Plasmid</keyword>
<keyword evidence="5" id="KW-0010">Activator</keyword>
<evidence type="ECO:0000256" key="5">
    <source>
        <dbReference type="ARBA" id="ARBA00023159"/>
    </source>
</evidence>
<dbReference type="InterPro" id="IPR027417">
    <property type="entry name" value="P-loop_NTPase"/>
</dbReference>
<reference evidence="8 9" key="1">
    <citation type="submission" date="2017-11" db="EMBL/GenBank/DDBJ databases">
        <title>Complete genome of Rhizobium leguminosarum Norway, an ineffective micro-symbiont.</title>
        <authorList>
            <person name="Hoffrichter A."/>
            <person name="Liang J."/>
            <person name="Brachmann A."/>
            <person name="Marin M."/>
        </authorList>
    </citation>
    <scope>NUCLEOTIDE SEQUENCE [LARGE SCALE GENOMIC DNA]</scope>
    <source>
        <strain evidence="8 9">Norway</strain>
        <plasmid evidence="9">Plasmid prln3</plasmid>
    </source>
</reference>
<evidence type="ECO:0000313" key="8">
    <source>
        <dbReference type="EMBL" id="AUW47620.1"/>
    </source>
</evidence>
<feature type="compositionally biased region" description="Polar residues" evidence="6">
    <location>
        <begin position="224"/>
        <end position="240"/>
    </location>
</feature>
<dbReference type="GO" id="GO:0003677">
    <property type="term" value="F:DNA binding"/>
    <property type="evidence" value="ECO:0007669"/>
    <property type="project" value="UniProtKB-KW"/>
</dbReference>
<dbReference type="Proteomes" id="UP000238523">
    <property type="component" value="Plasmid pRLN3"/>
</dbReference>
<accession>A0A2K9ZHG0</accession>